<sequence>MKRRLLVLNLDVHAVRTALHIGSPVKRILLCFVPFAVVKELAGQDYSRDDKYNNDQPEEEEVDEIVIWHL</sequence>
<dbReference type="AlphaFoldDB" id="A0A4U5M0U8"/>
<evidence type="ECO:0000313" key="1">
    <source>
        <dbReference type="EMBL" id="TKR62270.1"/>
    </source>
</evidence>
<proteinExistence type="predicted"/>
<evidence type="ECO:0000313" key="2">
    <source>
        <dbReference type="Proteomes" id="UP000298663"/>
    </source>
</evidence>
<dbReference type="EMBL" id="AZBU02000010">
    <property type="protein sequence ID" value="TKR62270.1"/>
    <property type="molecule type" value="Genomic_DNA"/>
</dbReference>
<name>A0A4U5M0U8_STECR</name>
<comment type="caution">
    <text evidence="1">The sequence shown here is derived from an EMBL/GenBank/DDBJ whole genome shotgun (WGS) entry which is preliminary data.</text>
</comment>
<dbReference type="Proteomes" id="UP000298663">
    <property type="component" value="Unassembled WGS sequence"/>
</dbReference>
<protein>
    <submittedName>
        <fullName evidence="1">Uncharacterized protein</fullName>
    </submittedName>
</protein>
<reference evidence="1 2" key="2">
    <citation type="journal article" date="2019" name="G3 (Bethesda)">
        <title>Hybrid Assembly of the Genome of the Entomopathogenic Nematode Steinernema carpocapsae Identifies the X-Chromosome.</title>
        <authorList>
            <person name="Serra L."/>
            <person name="Macchietto M."/>
            <person name="Macias-Munoz A."/>
            <person name="McGill C.J."/>
            <person name="Rodriguez I.M."/>
            <person name="Rodriguez B."/>
            <person name="Murad R."/>
            <person name="Mortazavi A."/>
        </authorList>
    </citation>
    <scope>NUCLEOTIDE SEQUENCE [LARGE SCALE GENOMIC DNA]</scope>
    <source>
        <strain evidence="1 2">ALL</strain>
    </source>
</reference>
<accession>A0A4U5M0U8</accession>
<organism evidence="1 2">
    <name type="scientific">Steinernema carpocapsae</name>
    <name type="common">Entomopathogenic nematode</name>
    <dbReference type="NCBI Taxonomy" id="34508"/>
    <lineage>
        <taxon>Eukaryota</taxon>
        <taxon>Metazoa</taxon>
        <taxon>Ecdysozoa</taxon>
        <taxon>Nematoda</taxon>
        <taxon>Chromadorea</taxon>
        <taxon>Rhabditida</taxon>
        <taxon>Tylenchina</taxon>
        <taxon>Panagrolaimomorpha</taxon>
        <taxon>Strongyloidoidea</taxon>
        <taxon>Steinernematidae</taxon>
        <taxon>Steinernema</taxon>
    </lineage>
</organism>
<gene>
    <name evidence="1" type="ORF">L596_026257</name>
</gene>
<keyword evidence="2" id="KW-1185">Reference proteome</keyword>
<reference evidence="1 2" key="1">
    <citation type="journal article" date="2015" name="Genome Biol.">
        <title>Comparative genomics of Steinernema reveals deeply conserved gene regulatory networks.</title>
        <authorList>
            <person name="Dillman A.R."/>
            <person name="Macchietto M."/>
            <person name="Porter C.F."/>
            <person name="Rogers A."/>
            <person name="Williams B."/>
            <person name="Antoshechkin I."/>
            <person name="Lee M.M."/>
            <person name="Goodwin Z."/>
            <person name="Lu X."/>
            <person name="Lewis E.E."/>
            <person name="Goodrich-Blair H."/>
            <person name="Stock S.P."/>
            <person name="Adams B.J."/>
            <person name="Sternberg P.W."/>
            <person name="Mortazavi A."/>
        </authorList>
    </citation>
    <scope>NUCLEOTIDE SEQUENCE [LARGE SCALE GENOMIC DNA]</scope>
    <source>
        <strain evidence="1 2">ALL</strain>
    </source>
</reference>